<keyword evidence="1" id="KW-0472">Membrane</keyword>
<evidence type="ECO:0000256" key="1">
    <source>
        <dbReference type="SAM" id="Phobius"/>
    </source>
</evidence>
<evidence type="ECO:0000313" key="3">
    <source>
        <dbReference type="EMBL" id="AOT24881.1"/>
    </source>
</evidence>
<keyword evidence="1" id="KW-0812">Transmembrane</keyword>
<gene>
    <name evidence="3" type="primary">42</name>
    <name evidence="3" type="ORF">PBI_NAZO_42</name>
</gene>
<reference evidence="3 4" key="1">
    <citation type="submission" date="2016-07" db="EMBL/GenBank/DDBJ databases">
        <authorList>
            <person name="Adam N."/>
            <person name="Zuma S.H."/>
            <person name="Shabalala X.C."/>
            <person name="Zuke Z.H."/>
            <person name="Mpangane S."/>
            <person name="Maenetje N."/>
            <person name="Lafia M."/>
            <person name="Tshabalala L.M."/>
            <person name="Zwane T.C."/>
            <person name="Garlena R.A."/>
            <person name="Russell D.A."/>
            <person name="Bowman C.A."/>
            <person name="Rubin E."/>
            <person name="Larsen M.H."/>
            <person name="Guerrero C.A."/>
            <person name="Jacobs-Sera D."/>
            <person name="Hatfull G.F."/>
        </authorList>
    </citation>
    <scope>NUCLEOTIDE SEQUENCE [LARGE SCALE GENOMIC DNA]</scope>
</reference>
<accession>A0A1D8EV17</accession>
<evidence type="ECO:0000313" key="4">
    <source>
        <dbReference type="Proteomes" id="UP000223831"/>
    </source>
</evidence>
<feature type="domain" description="DUF732" evidence="2">
    <location>
        <begin position="90"/>
        <end position="162"/>
    </location>
</feature>
<dbReference type="EMBL" id="KX641262">
    <property type="protein sequence ID" value="AOT24881.1"/>
    <property type="molecule type" value="Genomic_DNA"/>
</dbReference>
<evidence type="ECO:0000259" key="2">
    <source>
        <dbReference type="Pfam" id="PF05305"/>
    </source>
</evidence>
<name>A0A1D8EV17_9CAUD</name>
<organism evidence="3 4">
    <name type="scientific">Mycobacterium phage Nazo</name>
    <dbReference type="NCBI Taxonomy" id="1897547"/>
    <lineage>
        <taxon>Viruses</taxon>
        <taxon>Duplodnaviria</taxon>
        <taxon>Heunggongvirae</taxon>
        <taxon>Uroviricota</taxon>
        <taxon>Caudoviricetes</taxon>
        <taxon>Pclasvirinae</taxon>
        <taxon>Bignuzvirus</taxon>
        <taxon>Bignuzvirus bignuz</taxon>
    </lineage>
</organism>
<sequence>MSNNSVPNNARPIWTPADARAAADEARKHQPVRLRDWAWAPLLIVVGILGVGLLTGCSSTVEGTPTAASGPASAPTEVAPPLMSEEEMTDRAFIMTLDEGEIPYVTEAGAIKGGHLVCDLLEEVDGNVFTAALAIASADGSPLTTDQSAYLVGAASAAYCPEYVAGLVGN</sequence>
<dbReference type="Proteomes" id="UP000223831">
    <property type="component" value="Genome"/>
</dbReference>
<keyword evidence="1" id="KW-1133">Transmembrane helix</keyword>
<dbReference type="Pfam" id="PF05305">
    <property type="entry name" value="DUF732"/>
    <property type="match status" value="1"/>
</dbReference>
<dbReference type="InterPro" id="IPR007969">
    <property type="entry name" value="DUF732"/>
</dbReference>
<feature type="transmembrane region" description="Helical" evidence="1">
    <location>
        <begin position="37"/>
        <end position="56"/>
    </location>
</feature>
<proteinExistence type="predicted"/>
<protein>
    <recommendedName>
        <fullName evidence="2">DUF732 domain-containing protein</fullName>
    </recommendedName>
</protein>